<protein>
    <submittedName>
        <fullName evidence="2">Uncharacterized protein</fullName>
    </submittedName>
</protein>
<sequence length="146" mass="16863">MKSNPSHFYAKFHLGTPTFYTHPSDCDLPMITLSDIHKLSEVYLYLTTSNYAPLDCEYEEIASLLREVEELMKSLRQQLALDDERMESLIIVWHGDPYAGLTGEDYSALHETYKFIELHRPVLSTICQTPPEIIGEILLHTLSWDD</sequence>
<name>A0A2H3ARK4_9AGAR</name>
<feature type="coiled-coil region" evidence="1">
    <location>
        <begin position="54"/>
        <end position="85"/>
    </location>
</feature>
<organism evidence="2 3">
    <name type="scientific">Armillaria solidipes</name>
    <dbReference type="NCBI Taxonomy" id="1076256"/>
    <lineage>
        <taxon>Eukaryota</taxon>
        <taxon>Fungi</taxon>
        <taxon>Dikarya</taxon>
        <taxon>Basidiomycota</taxon>
        <taxon>Agaricomycotina</taxon>
        <taxon>Agaricomycetes</taxon>
        <taxon>Agaricomycetidae</taxon>
        <taxon>Agaricales</taxon>
        <taxon>Marasmiineae</taxon>
        <taxon>Physalacriaceae</taxon>
        <taxon>Armillaria</taxon>
    </lineage>
</organism>
<evidence type="ECO:0000256" key="1">
    <source>
        <dbReference type="SAM" id="Coils"/>
    </source>
</evidence>
<accession>A0A2H3ARK4</accession>
<dbReference type="AlphaFoldDB" id="A0A2H3ARK4"/>
<dbReference type="EMBL" id="KZ293476">
    <property type="protein sequence ID" value="PBK61395.1"/>
    <property type="molecule type" value="Genomic_DNA"/>
</dbReference>
<dbReference type="Proteomes" id="UP000218334">
    <property type="component" value="Unassembled WGS sequence"/>
</dbReference>
<proteinExistence type="predicted"/>
<evidence type="ECO:0000313" key="3">
    <source>
        <dbReference type="Proteomes" id="UP000218334"/>
    </source>
</evidence>
<keyword evidence="1" id="KW-0175">Coiled coil</keyword>
<gene>
    <name evidence="2" type="ORF">ARMSODRAFT_1025714</name>
</gene>
<keyword evidence="3" id="KW-1185">Reference proteome</keyword>
<reference evidence="3" key="1">
    <citation type="journal article" date="2017" name="Nat. Ecol. Evol.">
        <title>Genome expansion and lineage-specific genetic innovations in the forest pathogenic fungi Armillaria.</title>
        <authorList>
            <person name="Sipos G."/>
            <person name="Prasanna A.N."/>
            <person name="Walter M.C."/>
            <person name="O'Connor E."/>
            <person name="Balint B."/>
            <person name="Krizsan K."/>
            <person name="Kiss B."/>
            <person name="Hess J."/>
            <person name="Varga T."/>
            <person name="Slot J."/>
            <person name="Riley R."/>
            <person name="Boka B."/>
            <person name="Rigling D."/>
            <person name="Barry K."/>
            <person name="Lee J."/>
            <person name="Mihaltcheva S."/>
            <person name="LaButti K."/>
            <person name="Lipzen A."/>
            <person name="Waldron R."/>
            <person name="Moloney N.M."/>
            <person name="Sperisen C."/>
            <person name="Kredics L."/>
            <person name="Vagvoelgyi C."/>
            <person name="Patrignani A."/>
            <person name="Fitzpatrick D."/>
            <person name="Nagy I."/>
            <person name="Doyle S."/>
            <person name="Anderson J.B."/>
            <person name="Grigoriev I.V."/>
            <person name="Gueldener U."/>
            <person name="Muensterkoetter M."/>
            <person name="Nagy L.G."/>
        </authorList>
    </citation>
    <scope>NUCLEOTIDE SEQUENCE [LARGE SCALE GENOMIC DNA]</scope>
    <source>
        <strain evidence="3">28-4</strain>
    </source>
</reference>
<evidence type="ECO:0000313" key="2">
    <source>
        <dbReference type="EMBL" id="PBK61395.1"/>
    </source>
</evidence>
<dbReference type="STRING" id="1076256.A0A2H3ARK4"/>